<sequence>MIVPPPKRPRSTEENVLPLINIVFLLLIFFMLAGVLAQNPPFELNSPATAEAEDSAQLERQVLAVAADGRLAFAGEPIERDGLSEALADWPDDKPLQIRADGGIKAESMTGLFAALRSAGISEVDLLTRHEEP</sequence>
<evidence type="ECO:0000256" key="6">
    <source>
        <dbReference type="ARBA" id="ARBA00023136"/>
    </source>
</evidence>
<dbReference type="InterPro" id="IPR003400">
    <property type="entry name" value="ExbD"/>
</dbReference>
<dbReference type="RefSeq" id="WP_353109987.1">
    <property type="nucleotide sequence ID" value="NZ_APND01000001.1"/>
</dbReference>
<evidence type="ECO:0000256" key="8">
    <source>
        <dbReference type="SAM" id="Phobius"/>
    </source>
</evidence>
<evidence type="ECO:0000313" key="9">
    <source>
        <dbReference type="EMBL" id="MES1928742.1"/>
    </source>
</evidence>
<gene>
    <name evidence="9" type="ORF">SADO_05765</name>
</gene>
<keyword evidence="4 7" id="KW-0812">Transmembrane</keyword>
<dbReference type="PANTHER" id="PTHR30558">
    <property type="entry name" value="EXBD MEMBRANE COMPONENT OF PMF-DRIVEN MACROMOLECULE IMPORT SYSTEM"/>
    <property type="match status" value="1"/>
</dbReference>
<protein>
    <submittedName>
        <fullName evidence="9">Biopolymer transport protein ExbD/TolR</fullName>
    </submittedName>
</protein>
<reference evidence="9 10" key="1">
    <citation type="submission" date="2013-03" db="EMBL/GenBank/DDBJ databases">
        <title>Salinisphaera dokdonensis CL-ES53 Genome Sequencing.</title>
        <authorList>
            <person name="Li C."/>
            <person name="Lai Q."/>
            <person name="Shao Z."/>
        </authorList>
    </citation>
    <scope>NUCLEOTIDE SEQUENCE [LARGE SCALE GENOMIC DNA]</scope>
    <source>
        <strain evidence="9 10">CL-ES53</strain>
    </source>
</reference>
<evidence type="ECO:0000256" key="5">
    <source>
        <dbReference type="ARBA" id="ARBA00022989"/>
    </source>
</evidence>
<evidence type="ECO:0000256" key="3">
    <source>
        <dbReference type="ARBA" id="ARBA00022475"/>
    </source>
</evidence>
<accession>A0ABV2AYN9</accession>
<keyword evidence="6 8" id="KW-0472">Membrane</keyword>
<keyword evidence="5 8" id="KW-1133">Transmembrane helix</keyword>
<comment type="caution">
    <text evidence="9">The sequence shown here is derived from an EMBL/GenBank/DDBJ whole genome shotgun (WGS) entry which is preliminary data.</text>
</comment>
<dbReference type="Proteomes" id="UP001460888">
    <property type="component" value="Unassembled WGS sequence"/>
</dbReference>
<evidence type="ECO:0000256" key="4">
    <source>
        <dbReference type="ARBA" id="ARBA00022692"/>
    </source>
</evidence>
<evidence type="ECO:0000256" key="1">
    <source>
        <dbReference type="ARBA" id="ARBA00004162"/>
    </source>
</evidence>
<dbReference type="Pfam" id="PF02472">
    <property type="entry name" value="ExbD"/>
    <property type="match status" value="1"/>
</dbReference>
<keyword evidence="3" id="KW-1003">Cell membrane</keyword>
<evidence type="ECO:0000313" key="10">
    <source>
        <dbReference type="Proteomes" id="UP001460888"/>
    </source>
</evidence>
<evidence type="ECO:0000256" key="2">
    <source>
        <dbReference type="ARBA" id="ARBA00005811"/>
    </source>
</evidence>
<keyword evidence="7" id="KW-0813">Transport</keyword>
<feature type="transmembrane region" description="Helical" evidence="8">
    <location>
        <begin position="16"/>
        <end position="37"/>
    </location>
</feature>
<dbReference type="EMBL" id="APND01000001">
    <property type="protein sequence ID" value="MES1928742.1"/>
    <property type="molecule type" value="Genomic_DNA"/>
</dbReference>
<organism evidence="9 10">
    <name type="scientific">Salinisphaera dokdonensis CL-ES53</name>
    <dbReference type="NCBI Taxonomy" id="1304272"/>
    <lineage>
        <taxon>Bacteria</taxon>
        <taxon>Pseudomonadati</taxon>
        <taxon>Pseudomonadota</taxon>
        <taxon>Gammaproteobacteria</taxon>
        <taxon>Salinisphaerales</taxon>
        <taxon>Salinisphaeraceae</taxon>
        <taxon>Salinisphaera</taxon>
    </lineage>
</organism>
<evidence type="ECO:0000256" key="7">
    <source>
        <dbReference type="RuleBase" id="RU003879"/>
    </source>
</evidence>
<dbReference type="Gene3D" id="3.30.420.270">
    <property type="match status" value="1"/>
</dbReference>
<comment type="subcellular location">
    <subcellularLocation>
        <location evidence="1">Cell membrane</location>
        <topology evidence="1">Single-pass membrane protein</topology>
    </subcellularLocation>
    <subcellularLocation>
        <location evidence="7">Cell membrane</location>
        <topology evidence="7">Single-pass type II membrane protein</topology>
    </subcellularLocation>
</comment>
<keyword evidence="7" id="KW-0653">Protein transport</keyword>
<proteinExistence type="inferred from homology"/>
<keyword evidence="10" id="KW-1185">Reference proteome</keyword>
<comment type="similarity">
    <text evidence="2 7">Belongs to the ExbD/TolR family.</text>
</comment>
<name>A0ABV2AYN9_9GAMM</name>
<dbReference type="PANTHER" id="PTHR30558:SF3">
    <property type="entry name" value="BIOPOLYMER TRANSPORT PROTEIN EXBD-RELATED"/>
    <property type="match status" value="1"/>
</dbReference>